<dbReference type="Gene3D" id="3.30.2310.20">
    <property type="entry name" value="RelE-like"/>
    <property type="match status" value="1"/>
</dbReference>
<organism evidence="1 2">
    <name type="scientific">Candidatus Falkowbacteria bacterium RBG_13_39_14</name>
    <dbReference type="NCBI Taxonomy" id="1797985"/>
    <lineage>
        <taxon>Bacteria</taxon>
        <taxon>Candidatus Falkowiibacteriota</taxon>
    </lineage>
</organism>
<proteinExistence type="predicted"/>
<evidence type="ECO:0000313" key="2">
    <source>
        <dbReference type="Proteomes" id="UP000178323"/>
    </source>
</evidence>
<protein>
    <submittedName>
        <fullName evidence="1">Plasmid maintenance system killer</fullName>
    </submittedName>
</protein>
<dbReference type="PANTHER" id="PTHR40266:SF2">
    <property type="entry name" value="TOXIN HIGB-1"/>
    <property type="match status" value="1"/>
</dbReference>
<dbReference type="EMBL" id="MFFS01000021">
    <property type="protein sequence ID" value="OGF22570.1"/>
    <property type="molecule type" value="Genomic_DNA"/>
</dbReference>
<reference evidence="1 2" key="1">
    <citation type="journal article" date="2016" name="Nat. Commun.">
        <title>Thousands of microbial genomes shed light on interconnected biogeochemical processes in an aquifer system.</title>
        <authorList>
            <person name="Anantharaman K."/>
            <person name="Brown C.T."/>
            <person name="Hug L.A."/>
            <person name="Sharon I."/>
            <person name="Castelle C.J."/>
            <person name="Probst A.J."/>
            <person name="Thomas B.C."/>
            <person name="Singh A."/>
            <person name="Wilkins M.J."/>
            <person name="Karaoz U."/>
            <person name="Brodie E.L."/>
            <person name="Williams K.H."/>
            <person name="Hubbard S.S."/>
            <person name="Banfield J.F."/>
        </authorList>
    </citation>
    <scope>NUCLEOTIDE SEQUENCE [LARGE SCALE GENOMIC DNA]</scope>
</reference>
<dbReference type="InterPro" id="IPR035093">
    <property type="entry name" value="RelE/ParE_toxin_dom_sf"/>
</dbReference>
<comment type="caution">
    <text evidence="1">The sequence shown here is derived from an EMBL/GenBank/DDBJ whole genome shotgun (WGS) entry which is preliminary data.</text>
</comment>
<dbReference type="Proteomes" id="UP000178323">
    <property type="component" value="Unassembled WGS sequence"/>
</dbReference>
<dbReference type="STRING" id="1797985.A2Y83_00470"/>
<sequence>MIISFKCEETEKIYNRNFSRKFPHNIQRTAMRKLWMLHAAININDLRVPPANHLELLKGNKKGKYSIRINDQWRICFCWAGGNAAEVEIIDYH</sequence>
<dbReference type="SUPFAM" id="SSF143011">
    <property type="entry name" value="RelE-like"/>
    <property type="match status" value="1"/>
</dbReference>
<dbReference type="InterPro" id="IPR007711">
    <property type="entry name" value="HigB-1"/>
</dbReference>
<dbReference type="PANTHER" id="PTHR40266">
    <property type="entry name" value="TOXIN HIGB-1"/>
    <property type="match status" value="1"/>
</dbReference>
<dbReference type="AlphaFoldDB" id="A0A1F5S785"/>
<evidence type="ECO:0000313" key="1">
    <source>
        <dbReference type="EMBL" id="OGF22570.1"/>
    </source>
</evidence>
<dbReference type="Pfam" id="PF05015">
    <property type="entry name" value="HigB-like_toxin"/>
    <property type="match status" value="1"/>
</dbReference>
<name>A0A1F5S785_9BACT</name>
<accession>A0A1F5S785</accession>
<gene>
    <name evidence="1" type="ORF">A2Y83_00470</name>
</gene>